<evidence type="ECO:0000256" key="2">
    <source>
        <dbReference type="ARBA" id="ARBA00022741"/>
    </source>
</evidence>
<comment type="caution">
    <text evidence="8">The sequence shown here is derived from an EMBL/GenBank/DDBJ whole genome shotgun (WGS) entry which is preliminary data.</text>
</comment>
<keyword evidence="9" id="KW-1185">Reference proteome</keyword>
<dbReference type="PROSITE" id="PS00108">
    <property type="entry name" value="PROTEIN_KINASE_ST"/>
    <property type="match status" value="1"/>
</dbReference>
<dbReference type="SMART" id="SM00220">
    <property type="entry name" value="S_TKc"/>
    <property type="match status" value="1"/>
</dbReference>
<organism evidence="8 9">
    <name type="scientific">Digitaria exilis</name>
    <dbReference type="NCBI Taxonomy" id="1010633"/>
    <lineage>
        <taxon>Eukaryota</taxon>
        <taxon>Viridiplantae</taxon>
        <taxon>Streptophyta</taxon>
        <taxon>Embryophyta</taxon>
        <taxon>Tracheophyta</taxon>
        <taxon>Spermatophyta</taxon>
        <taxon>Magnoliopsida</taxon>
        <taxon>Liliopsida</taxon>
        <taxon>Poales</taxon>
        <taxon>Poaceae</taxon>
        <taxon>PACMAD clade</taxon>
        <taxon>Panicoideae</taxon>
        <taxon>Panicodae</taxon>
        <taxon>Paniceae</taxon>
        <taxon>Anthephorinae</taxon>
        <taxon>Digitaria</taxon>
    </lineage>
</organism>
<evidence type="ECO:0000313" key="9">
    <source>
        <dbReference type="Proteomes" id="UP000636709"/>
    </source>
</evidence>
<feature type="domain" description="Protein kinase" evidence="7">
    <location>
        <begin position="37"/>
        <end position="332"/>
    </location>
</feature>
<dbReference type="Proteomes" id="UP000636709">
    <property type="component" value="Unassembled WGS sequence"/>
</dbReference>
<dbReference type="OrthoDB" id="669884at2759"/>
<evidence type="ECO:0000256" key="1">
    <source>
        <dbReference type="ARBA" id="ARBA00022679"/>
    </source>
</evidence>
<protein>
    <recommendedName>
        <fullName evidence="7">Protein kinase domain-containing protein</fullName>
    </recommendedName>
</protein>
<dbReference type="FunFam" id="3.30.200.20:FF:000465">
    <property type="entry name" value="Cysteine-rich receptor-like protein kinase 6"/>
    <property type="match status" value="1"/>
</dbReference>
<evidence type="ECO:0000256" key="5">
    <source>
        <dbReference type="PROSITE-ProRule" id="PRU10141"/>
    </source>
</evidence>
<reference evidence="8" key="1">
    <citation type="submission" date="2020-07" db="EMBL/GenBank/DDBJ databases">
        <title>Genome sequence and genetic diversity analysis of an under-domesticated orphan crop, white fonio (Digitaria exilis).</title>
        <authorList>
            <person name="Bennetzen J.L."/>
            <person name="Chen S."/>
            <person name="Ma X."/>
            <person name="Wang X."/>
            <person name="Yssel A.E.J."/>
            <person name="Chaluvadi S.R."/>
            <person name="Johnson M."/>
            <person name="Gangashetty P."/>
            <person name="Hamidou F."/>
            <person name="Sanogo M.D."/>
            <person name="Zwaenepoel A."/>
            <person name="Wallace J."/>
            <person name="Van De Peer Y."/>
            <person name="Van Deynze A."/>
        </authorList>
    </citation>
    <scope>NUCLEOTIDE SEQUENCE</scope>
    <source>
        <tissue evidence="8">Leaves</tissue>
    </source>
</reference>
<proteinExistence type="inferred from homology"/>
<dbReference type="PROSITE" id="PS00107">
    <property type="entry name" value="PROTEIN_KINASE_ATP"/>
    <property type="match status" value="1"/>
</dbReference>
<accession>A0A835F0E7</accession>
<feature type="binding site" evidence="5">
    <location>
        <position position="65"/>
    </location>
    <ligand>
        <name>ATP</name>
        <dbReference type="ChEBI" id="CHEBI:30616"/>
    </ligand>
</feature>
<dbReference type="GO" id="GO:0004674">
    <property type="term" value="F:protein serine/threonine kinase activity"/>
    <property type="evidence" value="ECO:0007669"/>
    <property type="project" value="UniProtKB-KW"/>
</dbReference>
<comment type="similarity">
    <text evidence="6">Belongs to the protein kinase superfamily.</text>
</comment>
<keyword evidence="6" id="KW-0723">Serine/threonine-protein kinase</keyword>
<sequence>MDNECSIDDKLDRILQDERAEPCSIPLQYLRDITANFSADRELGNGGFGVVYKGELLNGKKVAVKNLRSIPQCHEPQFQKELNNLMKVRHKNIVRFVGYCCETQKLYEKFNGKNILAESTKMLLCFEYMPSGSLQRYISDEMGGLEWNRRYKIIKGICNGLHYLHDECQADGSIIHLDLKPENVLLDENFVPKISDFGLAKLFDHEKTQTSMTLFAGSLGYMSPEYIYNSIVSPMSDVYSLGVIIMQMVTGNKHGPSGTEEFCEDFIEPVISSFPKDMLSTQENMSIQTAYEQIGRCLETGINCIQYDRRKRPTIGQIVNMFDKFEGVHSNVADEGRPHGNQVRYHL</sequence>
<evidence type="ECO:0000259" key="7">
    <source>
        <dbReference type="PROSITE" id="PS50011"/>
    </source>
</evidence>
<dbReference type="EMBL" id="JACEFO010001663">
    <property type="protein sequence ID" value="KAF8724400.1"/>
    <property type="molecule type" value="Genomic_DNA"/>
</dbReference>
<dbReference type="AlphaFoldDB" id="A0A835F0E7"/>
<dbReference type="Gene3D" id="3.30.200.20">
    <property type="entry name" value="Phosphorylase Kinase, domain 1"/>
    <property type="match status" value="1"/>
</dbReference>
<evidence type="ECO:0000256" key="6">
    <source>
        <dbReference type="RuleBase" id="RU000304"/>
    </source>
</evidence>
<dbReference type="GO" id="GO:0005524">
    <property type="term" value="F:ATP binding"/>
    <property type="evidence" value="ECO:0007669"/>
    <property type="project" value="UniProtKB-UniRule"/>
</dbReference>
<dbReference type="InterPro" id="IPR017441">
    <property type="entry name" value="Protein_kinase_ATP_BS"/>
</dbReference>
<dbReference type="InterPro" id="IPR000719">
    <property type="entry name" value="Prot_kinase_dom"/>
</dbReference>
<dbReference type="Pfam" id="PF00069">
    <property type="entry name" value="Pkinase"/>
    <property type="match status" value="1"/>
</dbReference>
<dbReference type="InterPro" id="IPR008271">
    <property type="entry name" value="Ser/Thr_kinase_AS"/>
</dbReference>
<evidence type="ECO:0000256" key="3">
    <source>
        <dbReference type="ARBA" id="ARBA00022777"/>
    </source>
</evidence>
<gene>
    <name evidence="8" type="ORF">HU200_021436</name>
</gene>
<keyword evidence="1" id="KW-0808">Transferase</keyword>
<dbReference type="PROSITE" id="PS50011">
    <property type="entry name" value="PROTEIN_KINASE_DOM"/>
    <property type="match status" value="1"/>
</dbReference>
<dbReference type="Gene3D" id="1.10.510.10">
    <property type="entry name" value="Transferase(Phosphotransferase) domain 1"/>
    <property type="match status" value="1"/>
</dbReference>
<keyword evidence="3" id="KW-0418">Kinase</keyword>
<dbReference type="SUPFAM" id="SSF56112">
    <property type="entry name" value="Protein kinase-like (PK-like)"/>
    <property type="match status" value="1"/>
</dbReference>
<dbReference type="PANTHER" id="PTHR45707">
    <property type="entry name" value="C2 CALCIUM/LIPID-BINDING PLANT PHOSPHORIBOSYLTRANSFERASE FAMILY PROTEIN"/>
    <property type="match status" value="1"/>
</dbReference>
<evidence type="ECO:0000256" key="4">
    <source>
        <dbReference type="ARBA" id="ARBA00022840"/>
    </source>
</evidence>
<name>A0A835F0E7_9POAL</name>
<dbReference type="FunFam" id="1.10.510.10:FF:000870">
    <property type="entry name" value="OSJNBa0016N04.16-like protein"/>
    <property type="match status" value="1"/>
</dbReference>
<keyword evidence="2 5" id="KW-0547">Nucleotide-binding</keyword>
<dbReference type="PANTHER" id="PTHR45707:SF71">
    <property type="entry name" value="PROTEIN KINASE DOMAIN-CONTAINING PROTEIN"/>
    <property type="match status" value="1"/>
</dbReference>
<dbReference type="PIRSF" id="PIRSF000654">
    <property type="entry name" value="Integrin-linked_kinase"/>
    <property type="match status" value="1"/>
</dbReference>
<keyword evidence="4 5" id="KW-0067">ATP-binding</keyword>
<dbReference type="InterPro" id="IPR011009">
    <property type="entry name" value="Kinase-like_dom_sf"/>
</dbReference>
<evidence type="ECO:0000313" key="8">
    <source>
        <dbReference type="EMBL" id="KAF8724400.1"/>
    </source>
</evidence>